<evidence type="ECO:0000313" key="2">
    <source>
        <dbReference type="Proteomes" id="UP001362999"/>
    </source>
</evidence>
<sequence>YSPEIVAMRERLSSGRVDSIAFVSWTEDHYSATSKIGSNSYELGDSLNRLVAEDILPILRWAFSGL</sequence>
<feature type="non-terminal residue" evidence="1">
    <location>
        <position position="1"/>
    </location>
</feature>
<keyword evidence="2" id="KW-1185">Reference proteome</keyword>
<dbReference type="EMBL" id="JAWWNJ010000080">
    <property type="protein sequence ID" value="KAK7002142.1"/>
    <property type="molecule type" value="Genomic_DNA"/>
</dbReference>
<gene>
    <name evidence="1" type="ORF">R3P38DRAFT_2416841</name>
</gene>
<reference evidence="1 2" key="1">
    <citation type="journal article" date="2024" name="J Genomics">
        <title>Draft genome sequencing and assembly of Favolaschia claudopus CIRM-BRFM 2984 isolated from oak limbs.</title>
        <authorList>
            <person name="Navarro D."/>
            <person name="Drula E."/>
            <person name="Chaduli D."/>
            <person name="Cazenave R."/>
            <person name="Ahrendt S."/>
            <person name="Wang J."/>
            <person name="Lipzen A."/>
            <person name="Daum C."/>
            <person name="Barry K."/>
            <person name="Grigoriev I.V."/>
            <person name="Favel A."/>
            <person name="Rosso M.N."/>
            <person name="Martin F."/>
        </authorList>
    </citation>
    <scope>NUCLEOTIDE SEQUENCE [LARGE SCALE GENOMIC DNA]</scope>
    <source>
        <strain evidence="1 2">CIRM-BRFM 2984</strain>
    </source>
</reference>
<name>A0AAW0A872_9AGAR</name>
<dbReference type="AlphaFoldDB" id="A0AAW0A872"/>
<comment type="caution">
    <text evidence="1">The sequence shown here is derived from an EMBL/GenBank/DDBJ whole genome shotgun (WGS) entry which is preliminary data.</text>
</comment>
<feature type="non-terminal residue" evidence="1">
    <location>
        <position position="66"/>
    </location>
</feature>
<accession>A0AAW0A872</accession>
<organism evidence="1 2">
    <name type="scientific">Favolaschia claudopus</name>
    <dbReference type="NCBI Taxonomy" id="2862362"/>
    <lineage>
        <taxon>Eukaryota</taxon>
        <taxon>Fungi</taxon>
        <taxon>Dikarya</taxon>
        <taxon>Basidiomycota</taxon>
        <taxon>Agaricomycotina</taxon>
        <taxon>Agaricomycetes</taxon>
        <taxon>Agaricomycetidae</taxon>
        <taxon>Agaricales</taxon>
        <taxon>Marasmiineae</taxon>
        <taxon>Mycenaceae</taxon>
        <taxon>Favolaschia</taxon>
    </lineage>
</organism>
<evidence type="ECO:0000313" key="1">
    <source>
        <dbReference type="EMBL" id="KAK7002142.1"/>
    </source>
</evidence>
<proteinExistence type="predicted"/>
<protein>
    <submittedName>
        <fullName evidence="1">Uncharacterized protein</fullName>
    </submittedName>
</protein>
<dbReference type="Proteomes" id="UP001362999">
    <property type="component" value="Unassembled WGS sequence"/>
</dbReference>